<reference evidence="2" key="2">
    <citation type="submission" date="2015-01" db="EMBL/GenBank/DDBJ databases">
        <title>Evolutionary Origins and Diversification of the Mycorrhizal Mutualists.</title>
        <authorList>
            <consortium name="DOE Joint Genome Institute"/>
            <consortium name="Mycorrhizal Genomics Consortium"/>
            <person name="Kohler A."/>
            <person name="Kuo A."/>
            <person name="Nagy L.G."/>
            <person name="Floudas D."/>
            <person name="Copeland A."/>
            <person name="Barry K.W."/>
            <person name="Cichocki N."/>
            <person name="Veneault-Fourrey C."/>
            <person name="LaButti K."/>
            <person name="Lindquist E.A."/>
            <person name="Lipzen A."/>
            <person name="Lundell T."/>
            <person name="Morin E."/>
            <person name="Murat C."/>
            <person name="Riley R."/>
            <person name="Ohm R."/>
            <person name="Sun H."/>
            <person name="Tunlid A."/>
            <person name="Henrissat B."/>
            <person name="Grigoriev I.V."/>
            <person name="Hibbett D.S."/>
            <person name="Martin F."/>
        </authorList>
    </citation>
    <scope>NUCLEOTIDE SEQUENCE [LARGE SCALE GENOMIC DNA]</scope>
    <source>
        <strain evidence="2">Zn</strain>
    </source>
</reference>
<dbReference type="OrthoDB" id="5230873at2759"/>
<evidence type="ECO:0000313" key="1">
    <source>
        <dbReference type="EMBL" id="KIM94171.1"/>
    </source>
</evidence>
<dbReference type="HOGENOM" id="CLU_100635_1_1_1"/>
<proteinExistence type="predicted"/>
<sequence>MKILQCVTAIAGFVSLSSAVTIAPTFPLYAYGHNISGLPLFLSHDMAYVGHANLIPSSLNVSLTLSNDGMLLVSANTTKPDTTLTSFASLYIVTADDSFKAVGIITSNSSVPTGGVTGPFTFYGNTIIYTDSLTNILSSFWAIETNQSGVWSLVWNVNGSAHDNSTPIVLKTVAPINL</sequence>
<dbReference type="Proteomes" id="UP000054321">
    <property type="component" value="Unassembled WGS sequence"/>
</dbReference>
<protein>
    <submittedName>
        <fullName evidence="1">Uncharacterized protein</fullName>
    </submittedName>
</protein>
<keyword evidence="2" id="KW-1185">Reference proteome</keyword>
<name>A0A0C3GV53_OIDMZ</name>
<accession>A0A0C3GV53</accession>
<dbReference type="InParanoid" id="A0A0C3GV53"/>
<dbReference type="EMBL" id="KN832891">
    <property type="protein sequence ID" value="KIM94171.1"/>
    <property type="molecule type" value="Genomic_DNA"/>
</dbReference>
<dbReference type="AlphaFoldDB" id="A0A0C3GV53"/>
<reference evidence="1 2" key="1">
    <citation type="submission" date="2014-04" db="EMBL/GenBank/DDBJ databases">
        <authorList>
            <consortium name="DOE Joint Genome Institute"/>
            <person name="Kuo A."/>
            <person name="Martino E."/>
            <person name="Perotto S."/>
            <person name="Kohler A."/>
            <person name="Nagy L.G."/>
            <person name="Floudas D."/>
            <person name="Copeland A."/>
            <person name="Barry K.W."/>
            <person name="Cichocki N."/>
            <person name="Veneault-Fourrey C."/>
            <person name="LaButti K."/>
            <person name="Lindquist E.A."/>
            <person name="Lipzen A."/>
            <person name="Lundell T."/>
            <person name="Morin E."/>
            <person name="Murat C."/>
            <person name="Sun H."/>
            <person name="Tunlid A."/>
            <person name="Henrissat B."/>
            <person name="Grigoriev I.V."/>
            <person name="Hibbett D.S."/>
            <person name="Martin F."/>
            <person name="Nordberg H.P."/>
            <person name="Cantor M.N."/>
            <person name="Hua S.X."/>
        </authorList>
    </citation>
    <scope>NUCLEOTIDE SEQUENCE [LARGE SCALE GENOMIC DNA]</scope>
    <source>
        <strain evidence="1 2">Zn</strain>
    </source>
</reference>
<evidence type="ECO:0000313" key="2">
    <source>
        <dbReference type="Proteomes" id="UP000054321"/>
    </source>
</evidence>
<organism evidence="1 2">
    <name type="scientific">Oidiodendron maius (strain Zn)</name>
    <dbReference type="NCBI Taxonomy" id="913774"/>
    <lineage>
        <taxon>Eukaryota</taxon>
        <taxon>Fungi</taxon>
        <taxon>Dikarya</taxon>
        <taxon>Ascomycota</taxon>
        <taxon>Pezizomycotina</taxon>
        <taxon>Leotiomycetes</taxon>
        <taxon>Leotiomycetes incertae sedis</taxon>
        <taxon>Myxotrichaceae</taxon>
        <taxon>Oidiodendron</taxon>
    </lineage>
</organism>
<gene>
    <name evidence="1" type="ORF">OIDMADRAFT_184552</name>
</gene>